<name>A0A9K3GHR1_9EUKA</name>
<feature type="compositionally biased region" description="Basic residues" evidence="1">
    <location>
        <begin position="669"/>
        <end position="678"/>
    </location>
</feature>
<organism evidence="3 4">
    <name type="scientific">Kipferlia bialata</name>
    <dbReference type="NCBI Taxonomy" id="797122"/>
    <lineage>
        <taxon>Eukaryota</taxon>
        <taxon>Metamonada</taxon>
        <taxon>Carpediemonas-like organisms</taxon>
        <taxon>Kipferlia</taxon>
    </lineage>
</organism>
<accession>A0A9K3GHR1</accession>
<dbReference type="EMBL" id="BDIP01001433">
    <property type="protein sequence ID" value="GIQ84389.1"/>
    <property type="molecule type" value="Genomic_DNA"/>
</dbReference>
<dbReference type="GO" id="GO:0035861">
    <property type="term" value="C:site of double-strand break"/>
    <property type="evidence" value="ECO:0007669"/>
    <property type="project" value="TreeGrafter"/>
</dbReference>
<dbReference type="GO" id="GO:0006303">
    <property type="term" value="P:double-strand break repair via nonhomologous end joining"/>
    <property type="evidence" value="ECO:0007669"/>
    <property type="project" value="TreeGrafter"/>
</dbReference>
<evidence type="ECO:0000256" key="1">
    <source>
        <dbReference type="SAM" id="MobiDB-lite"/>
    </source>
</evidence>
<dbReference type="PANTHER" id="PTHR10139">
    <property type="entry name" value="DOUBLE-STRAND BREAK REPAIR PROTEIN MRE11"/>
    <property type="match status" value="1"/>
</dbReference>
<protein>
    <submittedName>
        <fullName evidence="3">DNA repair protein Mre11</fullName>
    </submittedName>
</protein>
<evidence type="ECO:0000313" key="4">
    <source>
        <dbReference type="Proteomes" id="UP000265618"/>
    </source>
</evidence>
<feature type="compositionally biased region" description="Acidic residues" evidence="1">
    <location>
        <begin position="649"/>
        <end position="663"/>
    </location>
</feature>
<dbReference type="SUPFAM" id="SSF56300">
    <property type="entry name" value="Metallo-dependent phosphatases"/>
    <property type="match status" value="1"/>
</dbReference>
<feature type="non-terminal residue" evidence="3">
    <location>
        <position position="1"/>
    </location>
</feature>
<gene>
    <name evidence="3" type="ORF">KIPB_005873</name>
</gene>
<dbReference type="GO" id="GO:0000014">
    <property type="term" value="F:single-stranded DNA endodeoxyribonuclease activity"/>
    <property type="evidence" value="ECO:0007669"/>
    <property type="project" value="TreeGrafter"/>
</dbReference>
<comment type="caution">
    <text evidence="3">The sequence shown here is derived from an EMBL/GenBank/DDBJ whole genome shotgun (WGS) entry which is preliminary data.</text>
</comment>
<dbReference type="Gene3D" id="3.60.21.10">
    <property type="match status" value="1"/>
</dbReference>
<sequence length="709" mass="77563">DSFRGVEEALEIGRRDGVDCVWHLGDLFHQTQHNKQTYIRTMDILKRHVHAPSGSNISITPPAAETGLAMSQDVSRETVTPNGTCLPMYVLHGNHDAPGPEHLSPLDVLSRAGLVTYPGDRPVPESPEDGVLKIHPWRLEVEGAPVLYVYALGYIPDAVLISLLDTRRLVFVEPPASEADTSINMLLTHQTRVKRGTHPFVAPDMWPDWMDIVVYGHEHDVLQGATLVSSHSHHILQPGSTVATSNSPGETSQRYCVVFEAKFSAKKEVHYRVYPKALLANRPFVSKTLSLPDTLLQPKKALALLRDMMRTCIEEGEAEVKRLTDQMPRDYPDSLLEPTVPDSLLVPTVPGMLLTVIGSMSRVDALGVAEEFAARIANPRTCIKIRKPVHRAQRGGEGSGTIAVAGMKETANSDIEALLLAKLVAAGDGGSSLHTLQLEHILGGLRDFSAQGGSATINAAVAKATELAVREADRALDELTKPATDGDEADIKAQMQQRVCDVNAEYLAKTMGEDEPDGAAGANAEPEGDSEGGGDQDMAVHDPIESDSEDMPPVGRKRGRGRERERETVAKVEEAPRAKRAARPTRTTRPTRGRQTRTVLDDSSESELEEVKLEKRPTRGRASTQRARAARQESQRPSRTGRTRRQAPEEEYAPESSESDFEEAPARPSRARASRTQRRGGVSLASMRSMSQAAEVETQRRAPARPSRR</sequence>
<dbReference type="Pfam" id="PF00149">
    <property type="entry name" value="Metallophos"/>
    <property type="match status" value="1"/>
</dbReference>
<dbReference type="InterPro" id="IPR004843">
    <property type="entry name" value="Calcineurin-like_PHP"/>
</dbReference>
<proteinExistence type="predicted"/>
<reference evidence="3 4" key="1">
    <citation type="journal article" date="2018" name="PLoS ONE">
        <title>The draft genome of Kipferlia bialata reveals reductive genome evolution in fornicate parasites.</title>
        <authorList>
            <person name="Tanifuji G."/>
            <person name="Takabayashi S."/>
            <person name="Kume K."/>
            <person name="Takagi M."/>
            <person name="Nakayama T."/>
            <person name="Kamikawa R."/>
            <person name="Inagaki Y."/>
            <person name="Hashimoto T."/>
        </authorList>
    </citation>
    <scope>NUCLEOTIDE SEQUENCE [LARGE SCALE GENOMIC DNA]</scope>
    <source>
        <strain evidence="3">NY0173</strain>
    </source>
</reference>
<dbReference type="OrthoDB" id="30417at2759"/>
<keyword evidence="4" id="KW-1185">Reference proteome</keyword>
<dbReference type="GO" id="GO:0030870">
    <property type="term" value="C:Mre11 complex"/>
    <property type="evidence" value="ECO:0007669"/>
    <property type="project" value="TreeGrafter"/>
</dbReference>
<dbReference type="GO" id="GO:0007095">
    <property type="term" value="P:mitotic G2 DNA damage checkpoint signaling"/>
    <property type="evidence" value="ECO:0007669"/>
    <property type="project" value="TreeGrafter"/>
</dbReference>
<feature type="region of interest" description="Disordered" evidence="1">
    <location>
        <begin position="512"/>
        <end position="709"/>
    </location>
</feature>
<evidence type="ECO:0000313" key="3">
    <source>
        <dbReference type="EMBL" id="GIQ84389.1"/>
    </source>
</evidence>
<evidence type="ECO:0000259" key="2">
    <source>
        <dbReference type="Pfam" id="PF00149"/>
    </source>
</evidence>
<dbReference type="GO" id="GO:0097552">
    <property type="term" value="P:mitochondrial double-strand break repair via homologous recombination"/>
    <property type="evidence" value="ECO:0007669"/>
    <property type="project" value="TreeGrafter"/>
</dbReference>
<dbReference type="Proteomes" id="UP000265618">
    <property type="component" value="Unassembled WGS sequence"/>
</dbReference>
<dbReference type="PANTHER" id="PTHR10139:SF1">
    <property type="entry name" value="DOUBLE-STRAND BREAK REPAIR PROTEIN MRE11"/>
    <property type="match status" value="1"/>
</dbReference>
<dbReference type="AlphaFoldDB" id="A0A9K3GHR1"/>
<dbReference type="GO" id="GO:0000723">
    <property type="term" value="P:telomere maintenance"/>
    <property type="evidence" value="ECO:0007669"/>
    <property type="project" value="TreeGrafter"/>
</dbReference>
<dbReference type="GO" id="GO:0042138">
    <property type="term" value="P:meiotic DNA double-strand break formation"/>
    <property type="evidence" value="ECO:0007669"/>
    <property type="project" value="TreeGrafter"/>
</dbReference>
<dbReference type="InterPro" id="IPR029052">
    <property type="entry name" value="Metallo-depent_PP-like"/>
</dbReference>
<feature type="compositionally biased region" description="Basic and acidic residues" evidence="1">
    <location>
        <begin position="562"/>
        <end position="577"/>
    </location>
</feature>
<feature type="domain" description="Calcineurin-like phosphoesterase" evidence="2">
    <location>
        <begin position="2"/>
        <end position="220"/>
    </location>
</feature>
<dbReference type="GO" id="GO:0000724">
    <property type="term" value="P:double-strand break repair via homologous recombination"/>
    <property type="evidence" value="ECO:0007669"/>
    <property type="project" value="TreeGrafter"/>
</dbReference>